<dbReference type="PANTHER" id="PTHR47637">
    <property type="entry name" value="CHAPERONE SURA"/>
    <property type="match status" value="1"/>
</dbReference>
<dbReference type="RefSeq" id="WP_183731381.1">
    <property type="nucleotide sequence ID" value="NZ_JACHID010000006.1"/>
</dbReference>
<keyword evidence="3" id="KW-0175">Coiled coil</keyword>
<evidence type="ECO:0000256" key="4">
    <source>
        <dbReference type="SAM" id="SignalP"/>
    </source>
</evidence>
<keyword evidence="7" id="KW-1185">Reference proteome</keyword>
<organism evidence="6 7">
    <name type="scientific">Desulfurispira natronophila</name>
    <dbReference type="NCBI Taxonomy" id="682562"/>
    <lineage>
        <taxon>Bacteria</taxon>
        <taxon>Pseudomonadati</taxon>
        <taxon>Chrysiogenota</taxon>
        <taxon>Chrysiogenia</taxon>
        <taxon>Chrysiogenales</taxon>
        <taxon>Chrysiogenaceae</taxon>
        <taxon>Desulfurispira</taxon>
    </lineage>
</organism>
<evidence type="ECO:0000313" key="6">
    <source>
        <dbReference type="EMBL" id="MBB5021874.1"/>
    </source>
</evidence>
<evidence type="ECO:0000256" key="1">
    <source>
        <dbReference type="ARBA" id="ARBA00022729"/>
    </source>
</evidence>
<dbReference type="Pfam" id="PF00639">
    <property type="entry name" value="Rotamase"/>
    <property type="match status" value="1"/>
</dbReference>
<dbReference type="SUPFAM" id="SSF54534">
    <property type="entry name" value="FKBP-like"/>
    <property type="match status" value="1"/>
</dbReference>
<dbReference type="Gene3D" id="3.10.50.40">
    <property type="match status" value="1"/>
</dbReference>
<dbReference type="PROSITE" id="PS50198">
    <property type="entry name" value="PPIC_PPIASE_2"/>
    <property type="match status" value="1"/>
</dbReference>
<sequence>MCQRILFAFITSAIVCTTTMASTLLDGVAVVVNGTPITIHEIRQANEDRIAAARQLSGEEYQHAMEEILGQGARQLVERKIIEDYARRNRIQVESQQVEEAISQVAANNNISRDELERRLGREGISMSAYRDDIRIQLIMMQIGQRMEENLRVSDKEAEEAFREGRFQQIHYADVGHILITADGKTDEQAKAIARRLWAEIEAGEINFADAARQYSEGPNAADGGLMENVRRGRLLQELDQAIFGLDAGDMDMVSSTIGYHLIKVHDRDINREMRSEDLERTRELLLQQKQQERMEALLDDLLEKAVVSYKIPGVE</sequence>
<reference evidence="6 7" key="1">
    <citation type="submission" date="2020-08" db="EMBL/GenBank/DDBJ databases">
        <title>Genomic Encyclopedia of Type Strains, Phase IV (KMG-IV): sequencing the most valuable type-strain genomes for metagenomic binning, comparative biology and taxonomic classification.</title>
        <authorList>
            <person name="Goeker M."/>
        </authorList>
    </citation>
    <scope>NUCLEOTIDE SEQUENCE [LARGE SCALE GENOMIC DNA]</scope>
    <source>
        <strain evidence="6 7">DSM 22071</strain>
    </source>
</reference>
<dbReference type="Pfam" id="PF13624">
    <property type="entry name" value="SurA_N_3"/>
    <property type="match status" value="1"/>
</dbReference>
<dbReference type="InterPro" id="IPR046357">
    <property type="entry name" value="PPIase_dom_sf"/>
</dbReference>
<keyword evidence="2" id="KW-0697">Rotamase</keyword>
<gene>
    <name evidence="6" type="ORF">HNR37_001188</name>
</gene>
<dbReference type="PANTHER" id="PTHR47637:SF1">
    <property type="entry name" value="CHAPERONE SURA"/>
    <property type="match status" value="1"/>
</dbReference>
<evidence type="ECO:0000256" key="2">
    <source>
        <dbReference type="PROSITE-ProRule" id="PRU00278"/>
    </source>
</evidence>
<dbReference type="InterPro" id="IPR000297">
    <property type="entry name" value="PPIase_PpiC"/>
</dbReference>
<evidence type="ECO:0000256" key="3">
    <source>
        <dbReference type="SAM" id="Coils"/>
    </source>
</evidence>
<dbReference type="InterPro" id="IPR050280">
    <property type="entry name" value="OMP_Chaperone_SurA"/>
</dbReference>
<proteinExistence type="predicted"/>
<dbReference type="EMBL" id="JACHID010000006">
    <property type="protein sequence ID" value="MBB5021874.1"/>
    <property type="molecule type" value="Genomic_DNA"/>
</dbReference>
<comment type="caution">
    <text evidence="6">The sequence shown here is derived from an EMBL/GenBank/DDBJ whole genome shotgun (WGS) entry which is preliminary data.</text>
</comment>
<feature type="chain" id="PRO_5031407501" evidence="4">
    <location>
        <begin position="22"/>
        <end position="316"/>
    </location>
</feature>
<keyword evidence="1 4" id="KW-0732">Signal</keyword>
<dbReference type="GO" id="GO:0003755">
    <property type="term" value="F:peptidyl-prolyl cis-trans isomerase activity"/>
    <property type="evidence" value="ECO:0007669"/>
    <property type="project" value="UniProtKB-KW"/>
</dbReference>
<feature type="coiled-coil region" evidence="3">
    <location>
        <begin position="276"/>
        <end position="305"/>
    </location>
</feature>
<name>A0A7W7Y4G9_9BACT</name>
<evidence type="ECO:0000259" key="5">
    <source>
        <dbReference type="PROSITE" id="PS50198"/>
    </source>
</evidence>
<dbReference type="Proteomes" id="UP000528322">
    <property type="component" value="Unassembled WGS sequence"/>
</dbReference>
<feature type="domain" description="PpiC" evidence="5">
    <location>
        <begin position="177"/>
        <end position="267"/>
    </location>
</feature>
<dbReference type="AlphaFoldDB" id="A0A7W7Y4G9"/>
<feature type="signal peptide" evidence="4">
    <location>
        <begin position="1"/>
        <end position="21"/>
    </location>
</feature>
<dbReference type="InterPro" id="IPR027304">
    <property type="entry name" value="Trigger_fact/SurA_dom_sf"/>
</dbReference>
<keyword evidence="2 6" id="KW-0413">Isomerase</keyword>
<dbReference type="SUPFAM" id="SSF109998">
    <property type="entry name" value="Triger factor/SurA peptide-binding domain-like"/>
    <property type="match status" value="1"/>
</dbReference>
<evidence type="ECO:0000313" key="7">
    <source>
        <dbReference type="Proteomes" id="UP000528322"/>
    </source>
</evidence>
<protein>
    <submittedName>
        <fullName evidence="6">Parvulin-like peptidyl-prolyl isomerase</fullName>
    </submittedName>
</protein>
<dbReference type="Gene3D" id="1.10.4030.10">
    <property type="entry name" value="Porin chaperone SurA, peptide-binding domain"/>
    <property type="match status" value="1"/>
</dbReference>
<accession>A0A7W7Y4G9</accession>